<proteinExistence type="predicted"/>
<feature type="region of interest" description="Disordered" evidence="1">
    <location>
        <begin position="140"/>
        <end position="204"/>
    </location>
</feature>
<dbReference type="Proteomes" id="UP001215280">
    <property type="component" value="Unassembled WGS sequence"/>
</dbReference>
<feature type="region of interest" description="Disordered" evidence="1">
    <location>
        <begin position="97"/>
        <end position="120"/>
    </location>
</feature>
<dbReference type="EMBL" id="JARJLG010000118">
    <property type="protein sequence ID" value="KAJ7742365.1"/>
    <property type="molecule type" value="Genomic_DNA"/>
</dbReference>
<reference evidence="2" key="1">
    <citation type="submission" date="2023-03" db="EMBL/GenBank/DDBJ databases">
        <title>Massive genome expansion in bonnet fungi (Mycena s.s.) driven by repeated elements and novel gene families across ecological guilds.</title>
        <authorList>
            <consortium name="Lawrence Berkeley National Laboratory"/>
            <person name="Harder C.B."/>
            <person name="Miyauchi S."/>
            <person name="Viragh M."/>
            <person name="Kuo A."/>
            <person name="Thoen E."/>
            <person name="Andreopoulos B."/>
            <person name="Lu D."/>
            <person name="Skrede I."/>
            <person name="Drula E."/>
            <person name="Henrissat B."/>
            <person name="Morin E."/>
            <person name="Kohler A."/>
            <person name="Barry K."/>
            <person name="LaButti K."/>
            <person name="Morin E."/>
            <person name="Salamov A."/>
            <person name="Lipzen A."/>
            <person name="Mereny Z."/>
            <person name="Hegedus B."/>
            <person name="Baldrian P."/>
            <person name="Stursova M."/>
            <person name="Weitz H."/>
            <person name="Taylor A."/>
            <person name="Grigoriev I.V."/>
            <person name="Nagy L.G."/>
            <person name="Martin F."/>
            <person name="Kauserud H."/>
        </authorList>
    </citation>
    <scope>NUCLEOTIDE SEQUENCE</scope>
    <source>
        <strain evidence="2">CBHHK188m</strain>
    </source>
</reference>
<feature type="compositionally biased region" description="Polar residues" evidence="1">
    <location>
        <begin position="195"/>
        <end position="204"/>
    </location>
</feature>
<evidence type="ECO:0000313" key="2">
    <source>
        <dbReference type="EMBL" id="KAJ7742365.1"/>
    </source>
</evidence>
<comment type="caution">
    <text evidence="2">The sequence shown here is derived from an EMBL/GenBank/DDBJ whole genome shotgun (WGS) entry which is preliminary data.</text>
</comment>
<name>A0AAD7IG65_9AGAR</name>
<feature type="compositionally biased region" description="Low complexity" evidence="1">
    <location>
        <begin position="166"/>
        <end position="185"/>
    </location>
</feature>
<organism evidence="2 3">
    <name type="scientific">Mycena maculata</name>
    <dbReference type="NCBI Taxonomy" id="230809"/>
    <lineage>
        <taxon>Eukaryota</taxon>
        <taxon>Fungi</taxon>
        <taxon>Dikarya</taxon>
        <taxon>Basidiomycota</taxon>
        <taxon>Agaricomycotina</taxon>
        <taxon>Agaricomycetes</taxon>
        <taxon>Agaricomycetidae</taxon>
        <taxon>Agaricales</taxon>
        <taxon>Marasmiineae</taxon>
        <taxon>Mycenaceae</taxon>
        <taxon>Mycena</taxon>
    </lineage>
</organism>
<keyword evidence="3" id="KW-1185">Reference proteome</keyword>
<evidence type="ECO:0000256" key="1">
    <source>
        <dbReference type="SAM" id="MobiDB-lite"/>
    </source>
</evidence>
<evidence type="ECO:0000313" key="3">
    <source>
        <dbReference type="Proteomes" id="UP001215280"/>
    </source>
</evidence>
<feature type="compositionally biased region" description="Basic and acidic residues" evidence="1">
    <location>
        <begin position="97"/>
        <end position="109"/>
    </location>
</feature>
<dbReference type="AlphaFoldDB" id="A0AAD7IG65"/>
<accession>A0AAD7IG65</accession>
<sequence length="344" mass="36832">MGTLEGHQDALDKRASCVLQGGDDSLPYSCPARGGRIRQLFLKALPTSYPIPSIMDIPRRCLSVGNDTGRSPPLTHCTETSPRRCSADRIPGIDAQERPARCRDAHTADRGAGAGARFPRRRPRPWARWLDGLGGLHAAGSRRLSRRPTDDLPFSVPSSPLRTRRLSAPTSSPSSRSSTDTPPSTFRYRDRDSRTSSLSFDESAGSRLTSKASRALSMLPRASSFIGRLSPLVQGQAAPCTADRYRRWIQLLASPIPGIRGAPGSGELVCATRLPSKCWTSVGGANPGAPGCRQERGRVGRAFPRDAGLVQGWIRDGCWRGSHGENLGTPGCCILEGGPGSAGE</sequence>
<protein>
    <submittedName>
        <fullName evidence="2">Uncharacterized protein</fullName>
    </submittedName>
</protein>
<gene>
    <name evidence="2" type="ORF">DFH07DRAFT_964620</name>
</gene>